<comment type="subcellular location">
    <subcellularLocation>
        <location evidence="1">Cell envelope</location>
    </subcellularLocation>
</comment>
<dbReference type="InterPro" id="IPR006059">
    <property type="entry name" value="SBP"/>
</dbReference>
<dbReference type="InterPro" id="IPR050490">
    <property type="entry name" value="Bact_solute-bd_prot1"/>
</dbReference>
<feature type="region of interest" description="Disordered" evidence="5">
    <location>
        <begin position="35"/>
        <end position="54"/>
    </location>
</feature>
<proteinExistence type="inferred from homology"/>
<dbReference type="InterPro" id="IPR022386">
    <property type="entry name" value="Chitin_NgcE"/>
</dbReference>
<evidence type="ECO:0000313" key="8">
    <source>
        <dbReference type="Proteomes" id="UP000216533"/>
    </source>
</evidence>
<dbReference type="AlphaFoldDB" id="A0A255EKJ5"/>
<evidence type="ECO:0000256" key="2">
    <source>
        <dbReference type="ARBA" id="ARBA00008520"/>
    </source>
</evidence>
<evidence type="ECO:0000313" key="7">
    <source>
        <dbReference type="EMBL" id="OYN91491.1"/>
    </source>
</evidence>
<evidence type="ECO:0000256" key="1">
    <source>
        <dbReference type="ARBA" id="ARBA00004196"/>
    </source>
</evidence>
<evidence type="ECO:0000256" key="5">
    <source>
        <dbReference type="SAM" id="MobiDB-lite"/>
    </source>
</evidence>
<dbReference type="RefSeq" id="WP_094449351.1">
    <property type="nucleotide sequence ID" value="NZ_NMVI01000002.1"/>
</dbReference>
<evidence type="ECO:0000256" key="6">
    <source>
        <dbReference type="SAM" id="SignalP"/>
    </source>
</evidence>
<evidence type="ECO:0000256" key="4">
    <source>
        <dbReference type="ARBA" id="ARBA00022729"/>
    </source>
</evidence>
<sequence length="468" mass="49050">MDNAAFQRRGFLKGALSVAAIASVGGLSACAAGGSGGGGGGSAETGDVTEDNPFGLGENTEVEAVIFNGGYGVDYCVFAGEVVTKKFPTVKVTVTPSTQIAQELQPRFVGGNPPDVIDNSGAGAMSTAQILDQLAEVGDILEANNYEGTKIADTLYPGVVEAGTYGGKFVQLNYVMAAYGIWYSDSLFKENGWTPPKTWAEALELSAAAKEAGKYLFLFGKEAATYYNTLCIDSAIMEGGQEVRLNLENLKPGAWSQEPLQEAFNGLKAIIDAGGMKPGGSGTQFTNAQAQWSDGQEALLYPSGSWIENEMADATAEGFDMTVAPTPTVSDSPAAGDALHASPGEGFILPAQAANPAGAKEFMRAMLSKEAATNFAQLTKSPTVVMDTVPEDGFGSKALQGLNAMLSAAGDQVYPLRFSSYYGLNTDQLVLWNDFLEGRMDVPTLTEGLQGIADAKANDPNVEKIEFE</sequence>
<dbReference type="SUPFAM" id="SSF53850">
    <property type="entry name" value="Periplasmic binding protein-like II"/>
    <property type="match status" value="1"/>
</dbReference>
<dbReference type="PROSITE" id="PS51318">
    <property type="entry name" value="TAT"/>
    <property type="match status" value="1"/>
</dbReference>
<comment type="caution">
    <text evidence="7">The sequence shown here is derived from an EMBL/GenBank/DDBJ whole genome shotgun (WGS) entry which is preliminary data.</text>
</comment>
<evidence type="ECO:0000256" key="3">
    <source>
        <dbReference type="ARBA" id="ARBA00022448"/>
    </source>
</evidence>
<organism evidence="7 8">
    <name type="scientific">Parenemella sanctibonifatiensis</name>
    <dbReference type="NCBI Taxonomy" id="2016505"/>
    <lineage>
        <taxon>Bacteria</taxon>
        <taxon>Bacillati</taxon>
        <taxon>Actinomycetota</taxon>
        <taxon>Actinomycetes</taxon>
        <taxon>Propionibacteriales</taxon>
        <taxon>Propionibacteriaceae</taxon>
        <taxon>Parenemella</taxon>
    </lineage>
</organism>
<dbReference type="Gene3D" id="3.40.190.10">
    <property type="entry name" value="Periplasmic binding protein-like II"/>
    <property type="match status" value="2"/>
</dbReference>
<dbReference type="Pfam" id="PF01547">
    <property type="entry name" value="SBP_bac_1"/>
    <property type="match status" value="1"/>
</dbReference>
<protein>
    <submittedName>
        <fullName evidence="7">Carbohydrate ABC transporter, N-acetylglucosamine/diacetylchitobiose-binding protein</fullName>
    </submittedName>
</protein>
<dbReference type="NCBIfam" id="TIGR03851">
    <property type="entry name" value="chitin_NgcE"/>
    <property type="match status" value="1"/>
</dbReference>
<dbReference type="PANTHER" id="PTHR43649:SF31">
    <property type="entry name" value="SN-GLYCEROL-3-PHOSPHATE-BINDING PERIPLASMIC PROTEIN UGPB"/>
    <property type="match status" value="1"/>
</dbReference>
<dbReference type="GO" id="GO:0030313">
    <property type="term" value="C:cell envelope"/>
    <property type="evidence" value="ECO:0007669"/>
    <property type="project" value="UniProtKB-SubCell"/>
</dbReference>
<feature type="signal peptide" evidence="6">
    <location>
        <begin position="1"/>
        <end position="31"/>
    </location>
</feature>
<dbReference type="PANTHER" id="PTHR43649">
    <property type="entry name" value="ARABINOSE-BINDING PROTEIN-RELATED"/>
    <property type="match status" value="1"/>
</dbReference>
<accession>A0A255EKJ5</accession>
<dbReference type="Proteomes" id="UP000216533">
    <property type="component" value="Unassembled WGS sequence"/>
</dbReference>
<gene>
    <name evidence="7" type="primary">ngcE</name>
    <name evidence="7" type="ORF">CGZ92_00110</name>
</gene>
<reference evidence="7 8" key="1">
    <citation type="submission" date="2017-07" db="EMBL/GenBank/DDBJ databases">
        <title>Draft whole genome sequences of clinical Proprionibacteriaceae strains.</title>
        <authorList>
            <person name="Bernier A.-M."/>
            <person name="Bernard K."/>
            <person name="Domingo M.-C."/>
        </authorList>
    </citation>
    <scope>NUCLEOTIDE SEQUENCE [LARGE SCALE GENOMIC DNA]</scope>
    <source>
        <strain evidence="7 8">NML 160184</strain>
    </source>
</reference>
<dbReference type="InterPro" id="IPR006311">
    <property type="entry name" value="TAT_signal"/>
</dbReference>
<name>A0A255EKJ5_9ACTN</name>
<dbReference type="EMBL" id="NMVI01000002">
    <property type="protein sequence ID" value="OYN91491.1"/>
    <property type="molecule type" value="Genomic_DNA"/>
</dbReference>
<comment type="similarity">
    <text evidence="2">Belongs to the bacterial solute-binding protein 1 family.</text>
</comment>
<feature type="chain" id="PRO_5012061227" evidence="6">
    <location>
        <begin position="32"/>
        <end position="468"/>
    </location>
</feature>
<keyword evidence="3" id="KW-0813">Transport</keyword>
<keyword evidence="4 6" id="KW-0732">Signal</keyword>